<dbReference type="Pfam" id="PF01661">
    <property type="entry name" value="Macro"/>
    <property type="match status" value="1"/>
</dbReference>
<proteinExistence type="predicted"/>
<feature type="domain" description="Macro" evidence="1">
    <location>
        <begin position="1"/>
        <end position="166"/>
    </location>
</feature>
<dbReference type="PANTHER" id="PTHR11106:SF27">
    <property type="entry name" value="MACRO DOMAIN-CONTAINING PROTEIN"/>
    <property type="match status" value="1"/>
</dbReference>
<keyword evidence="3" id="KW-1185">Reference proteome</keyword>
<dbReference type="SMART" id="SM00506">
    <property type="entry name" value="A1pp"/>
    <property type="match status" value="1"/>
</dbReference>
<dbReference type="Proteomes" id="UP001206692">
    <property type="component" value="Unassembled WGS sequence"/>
</dbReference>
<evidence type="ECO:0000259" key="1">
    <source>
        <dbReference type="PROSITE" id="PS51154"/>
    </source>
</evidence>
<protein>
    <submittedName>
        <fullName evidence="2">Macro domain-containing protein</fullName>
    </submittedName>
</protein>
<gene>
    <name evidence="2" type="ORF">NE675_08650</name>
</gene>
<dbReference type="PROSITE" id="PS51154">
    <property type="entry name" value="MACRO"/>
    <property type="match status" value="1"/>
</dbReference>
<organism evidence="2 3">
    <name type="scientific">Megasphaera massiliensis</name>
    <dbReference type="NCBI Taxonomy" id="1232428"/>
    <lineage>
        <taxon>Bacteria</taxon>
        <taxon>Bacillati</taxon>
        <taxon>Bacillota</taxon>
        <taxon>Negativicutes</taxon>
        <taxon>Veillonellales</taxon>
        <taxon>Veillonellaceae</taxon>
        <taxon>Megasphaera</taxon>
    </lineage>
</organism>
<sequence>MQFRVLNGDISEWNTDGIVYSASSTLLPTSPVSRKIHQRGGISFSAYCRHIGMCHVGHAVMTKGCQLKAAFVIHAVGPYWAGGKREEEKSLLSACREALDLAREKKLKYLALAPLSSADKGYPLRRGAAAVVPLLLTESGDFDRLDIVCADEREQAAYTEAAVFFWLHQLRDAPAGERDGLAAKSSTALALLQSREGTPDPIVLAGKVKAVDAIIQPFLQLTKPSLADVEQTALKIRALYSENREKGE</sequence>
<dbReference type="EMBL" id="JANGEW010000016">
    <property type="protein sequence ID" value="MCQ5343088.1"/>
    <property type="molecule type" value="Genomic_DNA"/>
</dbReference>
<dbReference type="RefSeq" id="WP_062413109.1">
    <property type="nucleotide sequence ID" value="NZ_JAJCIO010000013.1"/>
</dbReference>
<dbReference type="Gene3D" id="3.40.220.10">
    <property type="entry name" value="Leucine Aminopeptidase, subunit E, domain 1"/>
    <property type="match status" value="1"/>
</dbReference>
<dbReference type="PANTHER" id="PTHR11106">
    <property type="entry name" value="GANGLIOSIDE INDUCED DIFFERENTIATION ASSOCIATED PROTEIN 2-RELATED"/>
    <property type="match status" value="1"/>
</dbReference>
<accession>A0ABT1ST80</accession>
<reference evidence="2 3" key="1">
    <citation type="submission" date="2022-06" db="EMBL/GenBank/DDBJ databases">
        <title>Isolation of gut microbiota from human fecal samples.</title>
        <authorList>
            <person name="Pamer E.G."/>
            <person name="Barat B."/>
            <person name="Waligurski E."/>
            <person name="Medina S."/>
            <person name="Paddock L."/>
            <person name="Mostad J."/>
        </authorList>
    </citation>
    <scope>NUCLEOTIDE SEQUENCE [LARGE SCALE GENOMIC DNA]</scope>
    <source>
        <strain evidence="2 3">DFI.1.1</strain>
    </source>
</reference>
<dbReference type="InterPro" id="IPR002589">
    <property type="entry name" value="Macro_dom"/>
</dbReference>
<dbReference type="InterPro" id="IPR043472">
    <property type="entry name" value="Macro_dom-like"/>
</dbReference>
<name>A0ABT1ST80_9FIRM</name>
<comment type="caution">
    <text evidence="2">The sequence shown here is derived from an EMBL/GenBank/DDBJ whole genome shotgun (WGS) entry which is preliminary data.</text>
</comment>
<evidence type="ECO:0000313" key="2">
    <source>
        <dbReference type="EMBL" id="MCQ5343088.1"/>
    </source>
</evidence>
<evidence type="ECO:0000313" key="3">
    <source>
        <dbReference type="Proteomes" id="UP001206692"/>
    </source>
</evidence>
<dbReference type="SUPFAM" id="SSF52949">
    <property type="entry name" value="Macro domain-like"/>
    <property type="match status" value="1"/>
</dbReference>